<protein>
    <submittedName>
        <fullName evidence="3">Uncharacterized protein</fullName>
    </submittedName>
</protein>
<dbReference type="AlphaFoldDB" id="A0AA86VSI3"/>
<evidence type="ECO:0000256" key="2">
    <source>
        <dbReference type="SAM" id="SignalP"/>
    </source>
</evidence>
<gene>
    <name evidence="3" type="ORF">AYBTSS11_LOCUS24357</name>
</gene>
<evidence type="ECO:0000313" key="3">
    <source>
        <dbReference type="EMBL" id="CAJ1972308.1"/>
    </source>
</evidence>
<dbReference type="EMBL" id="OY731405">
    <property type="protein sequence ID" value="CAJ1972308.1"/>
    <property type="molecule type" value="Genomic_DNA"/>
</dbReference>
<dbReference type="Gramene" id="rna-AYBTSS11_LOCUS24357">
    <property type="protein sequence ID" value="CAJ1972308.1"/>
    <property type="gene ID" value="gene-AYBTSS11_LOCUS24357"/>
</dbReference>
<reference evidence="3" key="1">
    <citation type="submission" date="2023-10" db="EMBL/GenBank/DDBJ databases">
        <authorList>
            <person name="Domelevo Entfellner J.-B."/>
        </authorList>
    </citation>
    <scope>NUCLEOTIDE SEQUENCE</scope>
</reference>
<evidence type="ECO:0000256" key="1">
    <source>
        <dbReference type="SAM" id="MobiDB-lite"/>
    </source>
</evidence>
<organism evidence="3 4">
    <name type="scientific">Sphenostylis stenocarpa</name>
    <dbReference type="NCBI Taxonomy" id="92480"/>
    <lineage>
        <taxon>Eukaryota</taxon>
        <taxon>Viridiplantae</taxon>
        <taxon>Streptophyta</taxon>
        <taxon>Embryophyta</taxon>
        <taxon>Tracheophyta</taxon>
        <taxon>Spermatophyta</taxon>
        <taxon>Magnoliopsida</taxon>
        <taxon>eudicotyledons</taxon>
        <taxon>Gunneridae</taxon>
        <taxon>Pentapetalae</taxon>
        <taxon>rosids</taxon>
        <taxon>fabids</taxon>
        <taxon>Fabales</taxon>
        <taxon>Fabaceae</taxon>
        <taxon>Papilionoideae</taxon>
        <taxon>50 kb inversion clade</taxon>
        <taxon>NPAAA clade</taxon>
        <taxon>indigoferoid/millettioid clade</taxon>
        <taxon>Phaseoleae</taxon>
        <taxon>Sphenostylis</taxon>
    </lineage>
</organism>
<accession>A0AA86VSI3</accession>
<feature type="chain" id="PRO_5041642074" evidence="2">
    <location>
        <begin position="19"/>
        <end position="122"/>
    </location>
</feature>
<feature type="region of interest" description="Disordered" evidence="1">
    <location>
        <begin position="22"/>
        <end position="41"/>
    </location>
</feature>
<dbReference type="Proteomes" id="UP001189624">
    <property type="component" value="Chromosome 8"/>
</dbReference>
<feature type="region of interest" description="Disordered" evidence="1">
    <location>
        <begin position="103"/>
        <end position="122"/>
    </location>
</feature>
<proteinExistence type="predicted"/>
<sequence length="122" mass="13875">MTITTLIPFSILFTYSLPFTPNPSRQPPRARPASHNPTLRTRTPYITHVFTHIPNPILLHLPQPRQKHRPPRPTEPFTIFVPNKPFTLNPAVPLNPFTIWKHSQSPSPIASLSSDSLLHPQL</sequence>
<feature type="signal peptide" evidence="2">
    <location>
        <begin position="1"/>
        <end position="18"/>
    </location>
</feature>
<name>A0AA86VSI3_9FABA</name>
<keyword evidence="4" id="KW-1185">Reference proteome</keyword>
<evidence type="ECO:0000313" key="4">
    <source>
        <dbReference type="Proteomes" id="UP001189624"/>
    </source>
</evidence>
<keyword evidence="2" id="KW-0732">Signal</keyword>